<protein>
    <submittedName>
        <fullName evidence="1">Uncharacterized protein</fullName>
    </submittedName>
</protein>
<keyword evidence="2" id="KW-1185">Reference proteome</keyword>
<accession>A0A318HI82</accession>
<proteinExistence type="predicted"/>
<dbReference type="Proteomes" id="UP000247781">
    <property type="component" value="Unassembled WGS sequence"/>
</dbReference>
<evidence type="ECO:0000313" key="1">
    <source>
        <dbReference type="EMBL" id="PXX00289.1"/>
    </source>
</evidence>
<dbReference type="EMBL" id="QJJU01000036">
    <property type="protein sequence ID" value="PXX00289.1"/>
    <property type="molecule type" value="Genomic_DNA"/>
</dbReference>
<reference evidence="1 2" key="2">
    <citation type="submission" date="2018-06" db="EMBL/GenBank/DDBJ databases">
        <title>Sequencing of bacterial isolates from soil warming experiment in Harvard Forest, Massachusetts, USA.</title>
        <authorList>
            <person name="Deangelis K.PhD."/>
        </authorList>
    </citation>
    <scope>NUCLEOTIDE SEQUENCE [LARGE SCALE GENOMIC DNA]</scope>
    <source>
        <strain evidence="1 2">GAS496</strain>
    </source>
</reference>
<gene>
    <name evidence="1" type="ORF">C8E89_13636</name>
</gene>
<dbReference type="AlphaFoldDB" id="A0A318HI82"/>
<evidence type="ECO:0000313" key="2">
    <source>
        <dbReference type="Proteomes" id="UP000247781"/>
    </source>
</evidence>
<comment type="caution">
    <text evidence="1">The sequence shown here is derived from an EMBL/GenBank/DDBJ whole genome shotgun (WGS) entry which is preliminary data.</text>
</comment>
<sequence>MWIVEINFAGRRFTHHVGTSRRPNFHLSPRVLSWRPSLSRDPRAA</sequence>
<reference evidence="2" key="1">
    <citation type="submission" date="2018-05" db="EMBL/GenBank/DDBJ databases">
        <authorList>
            <person name="Deangelis K."/>
            <person name="Huntemann M."/>
            <person name="Clum A."/>
            <person name="Pillay M."/>
            <person name="Palaniappan K."/>
            <person name="Varghese N."/>
            <person name="Mikhailova N."/>
            <person name="Stamatis D."/>
            <person name="Reddy T."/>
            <person name="Daum C."/>
            <person name="Shapiro N."/>
            <person name="Ivanova N."/>
            <person name="Kyrpides N."/>
            <person name="Woyke T."/>
        </authorList>
    </citation>
    <scope>NUCLEOTIDE SEQUENCE [LARGE SCALE GENOMIC DNA]</scope>
    <source>
        <strain evidence="2">GAS496</strain>
    </source>
</reference>
<organism evidence="1 2">
    <name type="scientific">Mycolicibacterium moriokaense</name>
    <dbReference type="NCBI Taxonomy" id="39691"/>
    <lineage>
        <taxon>Bacteria</taxon>
        <taxon>Bacillati</taxon>
        <taxon>Actinomycetota</taxon>
        <taxon>Actinomycetes</taxon>
        <taxon>Mycobacteriales</taxon>
        <taxon>Mycobacteriaceae</taxon>
        <taxon>Mycolicibacterium</taxon>
    </lineage>
</organism>
<name>A0A318HI82_9MYCO</name>